<dbReference type="Pfam" id="PF00294">
    <property type="entry name" value="PfkB"/>
    <property type="match status" value="1"/>
</dbReference>
<dbReference type="GO" id="GO:0005524">
    <property type="term" value="F:ATP binding"/>
    <property type="evidence" value="ECO:0007669"/>
    <property type="project" value="UniProtKB-KW"/>
</dbReference>
<dbReference type="GO" id="GO:0008865">
    <property type="term" value="F:fructokinase activity"/>
    <property type="evidence" value="ECO:0007669"/>
    <property type="project" value="UniProtKB-ARBA"/>
</dbReference>
<dbReference type="SUPFAM" id="SSF53613">
    <property type="entry name" value="Ribokinase-like"/>
    <property type="match status" value="1"/>
</dbReference>
<accession>A0A4V2QGS2</accession>
<dbReference type="Proteomes" id="UP000295008">
    <property type="component" value="Unassembled WGS sequence"/>
</dbReference>
<reference evidence="8 9" key="1">
    <citation type="submission" date="2019-03" db="EMBL/GenBank/DDBJ databases">
        <title>Genomic Encyclopedia of Type Strains, Phase IV (KMG-IV): sequencing the most valuable type-strain genomes for metagenomic binning, comparative biology and taxonomic classification.</title>
        <authorList>
            <person name="Goeker M."/>
        </authorList>
    </citation>
    <scope>NUCLEOTIDE SEQUENCE [LARGE SCALE GENOMIC DNA]</scope>
    <source>
        <strain evidence="8 9">LX-B</strain>
    </source>
</reference>
<dbReference type="InterPro" id="IPR029056">
    <property type="entry name" value="Ribokinase-like"/>
</dbReference>
<dbReference type="RefSeq" id="WP_132012318.1">
    <property type="nucleotide sequence ID" value="NZ_SLUN01000001.1"/>
</dbReference>
<dbReference type="PANTHER" id="PTHR43085">
    <property type="entry name" value="HEXOKINASE FAMILY MEMBER"/>
    <property type="match status" value="1"/>
</dbReference>
<evidence type="ECO:0000256" key="6">
    <source>
        <dbReference type="RuleBase" id="RU003704"/>
    </source>
</evidence>
<feature type="domain" description="Carbohydrate kinase PfkB" evidence="7">
    <location>
        <begin position="2"/>
        <end position="307"/>
    </location>
</feature>
<comment type="similarity">
    <text evidence="1 6">Belongs to the carbohydrate kinase PfkB family.</text>
</comment>
<dbReference type="Gene3D" id="3.40.1190.20">
    <property type="match status" value="1"/>
</dbReference>
<dbReference type="InterPro" id="IPR002139">
    <property type="entry name" value="Ribo/fructo_kinase"/>
</dbReference>
<evidence type="ECO:0000256" key="5">
    <source>
        <dbReference type="ARBA" id="ARBA00022840"/>
    </source>
</evidence>
<name>A0A4V2QGS2_HYDET</name>
<evidence type="ECO:0000256" key="1">
    <source>
        <dbReference type="ARBA" id="ARBA00010688"/>
    </source>
</evidence>
<protein>
    <submittedName>
        <fullName evidence="8">Fructokinase</fullName>
    </submittedName>
</protein>
<dbReference type="CDD" id="cd01167">
    <property type="entry name" value="bac_FRK"/>
    <property type="match status" value="1"/>
</dbReference>
<dbReference type="PANTHER" id="PTHR43085:SF1">
    <property type="entry name" value="PSEUDOURIDINE KINASE-RELATED"/>
    <property type="match status" value="1"/>
</dbReference>
<dbReference type="PRINTS" id="PR00990">
    <property type="entry name" value="RIBOKINASE"/>
</dbReference>
<organism evidence="8 9">
    <name type="scientific">Hydrogenispora ethanolica</name>
    <dbReference type="NCBI Taxonomy" id="1082276"/>
    <lineage>
        <taxon>Bacteria</taxon>
        <taxon>Bacillati</taxon>
        <taxon>Bacillota</taxon>
        <taxon>Hydrogenispora</taxon>
    </lineage>
</organism>
<gene>
    <name evidence="8" type="ORF">EDC14_1001212</name>
</gene>
<keyword evidence="5" id="KW-0067">ATP-binding</keyword>
<sequence length="325" mass="34615">MLDVAALGEILIDFTPAGRSAAGQRLLEENPGGAPANVLAALAKLGKRTAFLGMAGRDQFGTYLREVLRRQGIDVTGFKLTGAAHTTLAFVHLNESGDRQFSFYRDPGADLMFSEGDIEYDLIRAADVFHFGSISMTGEPARGATLAAVKFAKAQGKLISYDPNYRPLLWPDPAQAQATMRLGLEYADLVKVSESELELLTGTADLELGSAALMEYGVRLAFVTLGPQGCFYRAPFGTGRLPTYAVPVVDTTGAGDAFLGAILYHLSGRNAADLEQLDRGELERMIDFANAAGALTTTQKGAIPALPGLEQVQRCLAQLSKLPAG</sequence>
<evidence type="ECO:0000313" key="9">
    <source>
        <dbReference type="Proteomes" id="UP000295008"/>
    </source>
</evidence>
<evidence type="ECO:0000313" key="8">
    <source>
        <dbReference type="EMBL" id="TCL76927.1"/>
    </source>
</evidence>
<dbReference type="GO" id="GO:0006000">
    <property type="term" value="P:fructose metabolic process"/>
    <property type="evidence" value="ECO:0007669"/>
    <property type="project" value="UniProtKB-ARBA"/>
</dbReference>
<comment type="caution">
    <text evidence="8">The sequence shown here is derived from an EMBL/GenBank/DDBJ whole genome shotgun (WGS) entry which is preliminary data.</text>
</comment>
<keyword evidence="9" id="KW-1185">Reference proteome</keyword>
<dbReference type="InterPro" id="IPR002173">
    <property type="entry name" value="Carboh/pur_kinase_PfkB_CS"/>
</dbReference>
<dbReference type="InterPro" id="IPR050306">
    <property type="entry name" value="PfkB_Carbo_kinase"/>
</dbReference>
<proteinExistence type="inferred from homology"/>
<evidence type="ECO:0000256" key="4">
    <source>
        <dbReference type="ARBA" id="ARBA00022777"/>
    </source>
</evidence>
<dbReference type="OrthoDB" id="9813569at2"/>
<dbReference type="PROSITE" id="PS00584">
    <property type="entry name" value="PFKB_KINASES_2"/>
    <property type="match status" value="1"/>
</dbReference>
<dbReference type="EMBL" id="SLUN01000001">
    <property type="protein sequence ID" value="TCL76927.1"/>
    <property type="molecule type" value="Genomic_DNA"/>
</dbReference>
<dbReference type="AlphaFoldDB" id="A0A4V2QGS2"/>
<evidence type="ECO:0000256" key="3">
    <source>
        <dbReference type="ARBA" id="ARBA00022741"/>
    </source>
</evidence>
<keyword evidence="3" id="KW-0547">Nucleotide-binding</keyword>
<dbReference type="InterPro" id="IPR011611">
    <property type="entry name" value="PfkB_dom"/>
</dbReference>
<evidence type="ECO:0000259" key="7">
    <source>
        <dbReference type="Pfam" id="PF00294"/>
    </source>
</evidence>
<evidence type="ECO:0000256" key="2">
    <source>
        <dbReference type="ARBA" id="ARBA00022679"/>
    </source>
</evidence>
<keyword evidence="4 6" id="KW-0418">Kinase</keyword>
<keyword evidence="2 6" id="KW-0808">Transferase</keyword>